<dbReference type="SMART" id="SM00448">
    <property type="entry name" value="REC"/>
    <property type="match status" value="1"/>
</dbReference>
<evidence type="ECO:0000313" key="5">
    <source>
        <dbReference type="Proteomes" id="UP000178606"/>
    </source>
</evidence>
<proteinExistence type="predicted"/>
<name>A0A1F6D448_HANXR</name>
<gene>
    <name evidence="4" type="ORF">A3F84_05945</name>
</gene>
<dbReference type="SUPFAM" id="SSF52172">
    <property type="entry name" value="CheY-like"/>
    <property type="match status" value="1"/>
</dbReference>
<dbReference type="PROSITE" id="PS50110">
    <property type="entry name" value="RESPONSE_REGULATORY"/>
    <property type="match status" value="1"/>
</dbReference>
<dbReference type="PANTHER" id="PTHR44591:SF21">
    <property type="entry name" value="TWO-COMPONENT RESPONSE REGULATOR"/>
    <property type="match status" value="1"/>
</dbReference>
<dbReference type="InterPro" id="IPR011006">
    <property type="entry name" value="CheY-like_superfamily"/>
</dbReference>
<dbReference type="AlphaFoldDB" id="A0A1F6D448"/>
<dbReference type="InterPro" id="IPR050595">
    <property type="entry name" value="Bact_response_regulator"/>
</dbReference>
<evidence type="ECO:0000313" key="4">
    <source>
        <dbReference type="EMBL" id="OGG56213.1"/>
    </source>
</evidence>
<reference evidence="4 5" key="1">
    <citation type="journal article" date="2016" name="Nat. Commun.">
        <title>Thousands of microbial genomes shed light on interconnected biogeochemical processes in an aquifer system.</title>
        <authorList>
            <person name="Anantharaman K."/>
            <person name="Brown C.T."/>
            <person name="Hug L.A."/>
            <person name="Sharon I."/>
            <person name="Castelle C.J."/>
            <person name="Probst A.J."/>
            <person name="Thomas B.C."/>
            <person name="Singh A."/>
            <person name="Wilkins M.J."/>
            <person name="Karaoz U."/>
            <person name="Brodie E.L."/>
            <person name="Williams K.H."/>
            <person name="Hubbard S.S."/>
            <person name="Banfield J.F."/>
        </authorList>
    </citation>
    <scope>NUCLEOTIDE SEQUENCE [LARGE SCALE GENOMIC DNA]</scope>
    <source>
        <strain evidence="5">RIFCSPLOWO2_12_FULL_64_10</strain>
    </source>
</reference>
<dbReference type="InterPro" id="IPR001789">
    <property type="entry name" value="Sig_transdc_resp-reg_receiver"/>
</dbReference>
<dbReference type="PANTHER" id="PTHR44591">
    <property type="entry name" value="STRESS RESPONSE REGULATOR PROTEIN 1"/>
    <property type="match status" value="1"/>
</dbReference>
<evidence type="ECO:0000256" key="2">
    <source>
        <dbReference type="PROSITE-ProRule" id="PRU00169"/>
    </source>
</evidence>
<keyword evidence="1 2" id="KW-0597">Phosphoprotein</keyword>
<feature type="modified residue" description="4-aspartylphosphate" evidence="2">
    <location>
        <position position="53"/>
    </location>
</feature>
<comment type="caution">
    <text evidence="4">The sequence shown here is derived from an EMBL/GenBank/DDBJ whole genome shotgun (WGS) entry which is preliminary data.</text>
</comment>
<protein>
    <recommendedName>
        <fullName evidence="3">Response regulatory domain-containing protein</fullName>
    </recommendedName>
</protein>
<accession>A0A1F6D448</accession>
<dbReference type="Gene3D" id="3.40.50.2300">
    <property type="match status" value="1"/>
</dbReference>
<dbReference type="Proteomes" id="UP000178606">
    <property type="component" value="Unassembled WGS sequence"/>
</dbReference>
<dbReference type="EMBL" id="MFKF01000041">
    <property type="protein sequence ID" value="OGG56213.1"/>
    <property type="molecule type" value="Genomic_DNA"/>
</dbReference>
<dbReference type="Pfam" id="PF00072">
    <property type="entry name" value="Response_reg"/>
    <property type="match status" value="1"/>
</dbReference>
<evidence type="ECO:0000259" key="3">
    <source>
        <dbReference type="PROSITE" id="PS50110"/>
    </source>
</evidence>
<feature type="domain" description="Response regulatory" evidence="3">
    <location>
        <begin position="4"/>
        <end position="120"/>
    </location>
</feature>
<sequence length="131" mass="14785">MPERILIVEDQTEVREALRDLFVAAGYEVSVAKDGYDAIEKAVSGDYDVITMDVRMPGMNGIRATDLLRERRPSIPVVIISGYLGDTFEYRKTLEGMGVRYFLEKPVSMAEAVKTVRRAIREARERRGAEA</sequence>
<dbReference type="CDD" id="cd00156">
    <property type="entry name" value="REC"/>
    <property type="match status" value="1"/>
</dbReference>
<evidence type="ECO:0000256" key="1">
    <source>
        <dbReference type="ARBA" id="ARBA00022553"/>
    </source>
</evidence>
<organism evidence="4 5">
    <name type="scientific">Handelsmanbacteria sp. (strain RIFCSPLOWO2_12_FULL_64_10)</name>
    <dbReference type="NCBI Taxonomy" id="1817868"/>
    <lineage>
        <taxon>Bacteria</taxon>
        <taxon>Candidatus Handelsmaniibacteriota</taxon>
    </lineage>
</organism>
<dbReference type="GO" id="GO:0000160">
    <property type="term" value="P:phosphorelay signal transduction system"/>
    <property type="evidence" value="ECO:0007669"/>
    <property type="project" value="InterPro"/>
</dbReference>